<keyword evidence="10" id="KW-1185">Reference proteome</keyword>
<dbReference type="CDD" id="cd14335">
    <property type="entry name" value="UBA_SnRK1_plant"/>
    <property type="match status" value="1"/>
</dbReference>
<feature type="compositionally biased region" description="Polar residues" evidence="7">
    <location>
        <begin position="280"/>
        <end position="300"/>
    </location>
</feature>
<organism evidence="9 10">
    <name type="scientific">Stentor coeruleus</name>
    <dbReference type="NCBI Taxonomy" id="5963"/>
    <lineage>
        <taxon>Eukaryota</taxon>
        <taxon>Sar</taxon>
        <taxon>Alveolata</taxon>
        <taxon>Ciliophora</taxon>
        <taxon>Postciliodesmatophora</taxon>
        <taxon>Heterotrichea</taxon>
        <taxon>Heterotrichida</taxon>
        <taxon>Stentoridae</taxon>
        <taxon>Stentor</taxon>
    </lineage>
</organism>
<dbReference type="CDD" id="cd14003">
    <property type="entry name" value="STKc_AMPK-like"/>
    <property type="match status" value="1"/>
</dbReference>
<keyword evidence="1" id="KW-0723">Serine/threonine-protein kinase</keyword>
<name>A0A1R2AZM6_9CILI</name>
<comment type="similarity">
    <text evidence="6">Belongs to the protein kinase superfamily. CAMK Ser/Thr protein kinase family. Smok subfamily.</text>
</comment>
<dbReference type="GO" id="GO:0035556">
    <property type="term" value="P:intracellular signal transduction"/>
    <property type="evidence" value="ECO:0007669"/>
    <property type="project" value="TreeGrafter"/>
</dbReference>
<feature type="domain" description="Protein kinase" evidence="8">
    <location>
        <begin position="1"/>
        <end position="176"/>
    </location>
</feature>
<accession>A0A1R2AZM6</accession>
<dbReference type="PROSITE" id="PS00108">
    <property type="entry name" value="PROTEIN_KINASE_ST"/>
    <property type="match status" value="1"/>
</dbReference>
<proteinExistence type="inferred from homology"/>
<protein>
    <recommendedName>
        <fullName evidence="8">Protein kinase domain-containing protein</fullName>
    </recommendedName>
</protein>
<keyword evidence="2" id="KW-0808">Transferase</keyword>
<evidence type="ECO:0000256" key="1">
    <source>
        <dbReference type="ARBA" id="ARBA00022527"/>
    </source>
</evidence>
<dbReference type="InterPro" id="IPR008271">
    <property type="entry name" value="Ser/Thr_kinase_AS"/>
</dbReference>
<dbReference type="OrthoDB" id="504170at2759"/>
<dbReference type="GO" id="GO:0004674">
    <property type="term" value="F:protein serine/threonine kinase activity"/>
    <property type="evidence" value="ECO:0007669"/>
    <property type="project" value="UniProtKB-KW"/>
</dbReference>
<comment type="caution">
    <text evidence="9">The sequence shown here is derived from an EMBL/GenBank/DDBJ whole genome shotgun (WGS) entry which is preliminary data.</text>
</comment>
<keyword evidence="4" id="KW-0418">Kinase</keyword>
<dbReference type="InterPro" id="IPR000719">
    <property type="entry name" value="Prot_kinase_dom"/>
</dbReference>
<feature type="region of interest" description="Disordered" evidence="7">
    <location>
        <begin position="280"/>
        <end position="312"/>
    </location>
</feature>
<dbReference type="Gene3D" id="3.30.310.80">
    <property type="entry name" value="Kinase associated domain 1, KA1"/>
    <property type="match status" value="1"/>
</dbReference>
<dbReference type="AlphaFoldDB" id="A0A1R2AZM6"/>
<dbReference type="InterPro" id="IPR011009">
    <property type="entry name" value="Kinase-like_dom_sf"/>
</dbReference>
<dbReference type="FunFam" id="1.10.510.10:FF:000002">
    <property type="entry name" value="Non-specific serine/threonine protein kinase"/>
    <property type="match status" value="1"/>
</dbReference>
<dbReference type="SUPFAM" id="SSF56112">
    <property type="entry name" value="Protein kinase-like (PK-like)"/>
    <property type="match status" value="1"/>
</dbReference>
<sequence length="414" mass="47231">MEYASGGELFDYIVQHQRIKELESCLFFQQIISGVEYISKLNIVHRDLKPENLLLDHKKQIKIVDFGLSNTFKTGQTLKTACGSPCYAAPEMIAGKRYHGTQVDIWSCGVILYAMICGYLPFEDSNTSLLYKKIMSGEYKCPKFISEDSKDLLSKILKTNPEERYTIEQIKSHKWYRYVSQDLHTGIFIGEDIIHIENKILAQLEQYGVSPEVARKYIESNKHNHITTTYYLLLRKHKLQPIKEQTDAPKPPNKTAVPKLPLEALKKIEAIKPLETKAVQTTKNSNTSRSPIKNAYSSSPKPIIPARTSRTSASPSRKIEEIKLYNGPYNVECISAKIPSDLCKNFIYACDKIRVLFRQNAYSFACNRGSLRFTAEIVRIDGNFGVHLVKFQEGSGNNKEFIEVTEQIINLMNL</sequence>
<dbReference type="GO" id="GO:0005737">
    <property type="term" value="C:cytoplasm"/>
    <property type="evidence" value="ECO:0007669"/>
    <property type="project" value="TreeGrafter"/>
</dbReference>
<dbReference type="EMBL" id="MPUH01001136">
    <property type="protein sequence ID" value="OMJ69993.1"/>
    <property type="molecule type" value="Genomic_DNA"/>
</dbReference>
<evidence type="ECO:0000256" key="2">
    <source>
        <dbReference type="ARBA" id="ARBA00022679"/>
    </source>
</evidence>
<evidence type="ECO:0000313" key="10">
    <source>
        <dbReference type="Proteomes" id="UP000187209"/>
    </source>
</evidence>
<dbReference type="SMART" id="SM00220">
    <property type="entry name" value="S_TKc"/>
    <property type="match status" value="1"/>
</dbReference>
<gene>
    <name evidence="9" type="ORF">SteCoe_32146</name>
</gene>
<dbReference type="PANTHER" id="PTHR24346:SF82">
    <property type="entry name" value="KP78A-RELATED"/>
    <property type="match status" value="1"/>
</dbReference>
<dbReference type="PROSITE" id="PS50011">
    <property type="entry name" value="PROTEIN_KINASE_DOM"/>
    <property type="match status" value="1"/>
</dbReference>
<reference evidence="9 10" key="1">
    <citation type="submission" date="2016-11" db="EMBL/GenBank/DDBJ databases">
        <title>The macronuclear genome of Stentor coeruleus: a giant cell with tiny introns.</title>
        <authorList>
            <person name="Slabodnick M."/>
            <person name="Ruby J.G."/>
            <person name="Reiff S.B."/>
            <person name="Swart E.C."/>
            <person name="Gosai S."/>
            <person name="Prabakaran S."/>
            <person name="Witkowska E."/>
            <person name="Larue G.E."/>
            <person name="Fisher S."/>
            <person name="Freeman R.M."/>
            <person name="Gunawardena J."/>
            <person name="Chu W."/>
            <person name="Stover N.A."/>
            <person name="Gregory B.D."/>
            <person name="Nowacki M."/>
            <person name="Derisi J."/>
            <person name="Roy S.W."/>
            <person name="Marshall W.F."/>
            <person name="Sood P."/>
        </authorList>
    </citation>
    <scope>NUCLEOTIDE SEQUENCE [LARGE SCALE GENOMIC DNA]</scope>
    <source>
        <strain evidence="9">WM001</strain>
    </source>
</reference>
<evidence type="ECO:0000256" key="4">
    <source>
        <dbReference type="ARBA" id="ARBA00022777"/>
    </source>
</evidence>
<evidence type="ECO:0000256" key="6">
    <source>
        <dbReference type="ARBA" id="ARBA00038181"/>
    </source>
</evidence>
<evidence type="ECO:0000259" key="8">
    <source>
        <dbReference type="PROSITE" id="PS50011"/>
    </source>
</evidence>
<evidence type="ECO:0000313" key="9">
    <source>
        <dbReference type="EMBL" id="OMJ69993.1"/>
    </source>
</evidence>
<dbReference type="GO" id="GO:0005524">
    <property type="term" value="F:ATP binding"/>
    <property type="evidence" value="ECO:0007669"/>
    <property type="project" value="UniProtKB-KW"/>
</dbReference>
<dbReference type="Gene3D" id="1.10.510.10">
    <property type="entry name" value="Transferase(Phosphotransferase) domain 1"/>
    <property type="match status" value="1"/>
</dbReference>
<dbReference type="PANTHER" id="PTHR24346">
    <property type="entry name" value="MAP/MICROTUBULE AFFINITY-REGULATING KINASE"/>
    <property type="match status" value="1"/>
</dbReference>
<evidence type="ECO:0000256" key="7">
    <source>
        <dbReference type="SAM" id="MobiDB-lite"/>
    </source>
</evidence>
<dbReference type="Proteomes" id="UP000187209">
    <property type="component" value="Unassembled WGS sequence"/>
</dbReference>
<keyword evidence="3" id="KW-0547">Nucleotide-binding</keyword>
<evidence type="ECO:0000256" key="3">
    <source>
        <dbReference type="ARBA" id="ARBA00022741"/>
    </source>
</evidence>
<dbReference type="Pfam" id="PF00069">
    <property type="entry name" value="Pkinase"/>
    <property type="match status" value="1"/>
</dbReference>
<evidence type="ECO:0000256" key="5">
    <source>
        <dbReference type="ARBA" id="ARBA00022840"/>
    </source>
</evidence>
<keyword evidence="5" id="KW-0067">ATP-binding</keyword>